<dbReference type="InterPro" id="IPR051159">
    <property type="entry name" value="Hexapeptide_acetyltransf"/>
</dbReference>
<evidence type="ECO:0000313" key="4">
    <source>
        <dbReference type="Proteomes" id="UP001597438"/>
    </source>
</evidence>
<gene>
    <name evidence="3" type="ORF">ACFSYS_16575</name>
</gene>
<evidence type="ECO:0000256" key="2">
    <source>
        <dbReference type="ARBA" id="ARBA00022679"/>
    </source>
</evidence>
<dbReference type="RefSeq" id="WP_251740052.1">
    <property type="nucleotide sequence ID" value="NZ_JBHUOJ010000037.1"/>
</dbReference>
<name>A0ABW5XB56_9FLAO</name>
<dbReference type="GO" id="GO:0016746">
    <property type="term" value="F:acyltransferase activity"/>
    <property type="evidence" value="ECO:0007669"/>
    <property type="project" value="UniProtKB-KW"/>
</dbReference>
<dbReference type="PANTHER" id="PTHR23416:SF23">
    <property type="entry name" value="ACETYLTRANSFERASE C18B11.09C-RELATED"/>
    <property type="match status" value="1"/>
</dbReference>
<dbReference type="Gene3D" id="2.160.10.10">
    <property type="entry name" value="Hexapeptide repeat proteins"/>
    <property type="match status" value="1"/>
</dbReference>
<dbReference type="EMBL" id="JBHUOJ010000037">
    <property type="protein sequence ID" value="MFD2834909.1"/>
    <property type="molecule type" value="Genomic_DNA"/>
</dbReference>
<evidence type="ECO:0000256" key="1">
    <source>
        <dbReference type="ARBA" id="ARBA00007274"/>
    </source>
</evidence>
<sequence>MNSYKLFGIKFVLFFLPETRFFGLKRKLFRFAGATIGENVRICSSVSIIGNGNLSIGDNTWIGHQTCIISSSSIIIGKNVDIAPRVYIGTGTHVVDIKSPNISGAGISENITIKDGCWVCVGSIILPGVELGIKSITAGGSLVNKNVLPFTIVGGVPAKLISKLK</sequence>
<accession>A0ABW5XB56</accession>
<dbReference type="PANTHER" id="PTHR23416">
    <property type="entry name" value="SIALIC ACID SYNTHASE-RELATED"/>
    <property type="match status" value="1"/>
</dbReference>
<keyword evidence="2" id="KW-0808">Transferase</keyword>
<dbReference type="Proteomes" id="UP001597438">
    <property type="component" value="Unassembled WGS sequence"/>
</dbReference>
<reference evidence="4" key="1">
    <citation type="journal article" date="2019" name="Int. J. Syst. Evol. Microbiol.">
        <title>The Global Catalogue of Microorganisms (GCM) 10K type strain sequencing project: providing services to taxonomists for standard genome sequencing and annotation.</title>
        <authorList>
            <consortium name="The Broad Institute Genomics Platform"/>
            <consortium name="The Broad Institute Genome Sequencing Center for Infectious Disease"/>
            <person name="Wu L."/>
            <person name="Ma J."/>
        </authorList>
    </citation>
    <scope>NUCLEOTIDE SEQUENCE [LARGE SCALE GENOMIC DNA]</scope>
    <source>
        <strain evidence="4">KCTC 52925</strain>
    </source>
</reference>
<dbReference type="InterPro" id="IPR011004">
    <property type="entry name" value="Trimer_LpxA-like_sf"/>
</dbReference>
<organism evidence="3 4">
    <name type="scientific">Christiangramia antarctica</name>
    <dbReference type="NCBI Taxonomy" id="2058158"/>
    <lineage>
        <taxon>Bacteria</taxon>
        <taxon>Pseudomonadati</taxon>
        <taxon>Bacteroidota</taxon>
        <taxon>Flavobacteriia</taxon>
        <taxon>Flavobacteriales</taxon>
        <taxon>Flavobacteriaceae</taxon>
        <taxon>Christiangramia</taxon>
    </lineage>
</organism>
<keyword evidence="4" id="KW-1185">Reference proteome</keyword>
<evidence type="ECO:0000313" key="3">
    <source>
        <dbReference type="EMBL" id="MFD2834909.1"/>
    </source>
</evidence>
<comment type="caution">
    <text evidence="3">The sequence shown here is derived from an EMBL/GenBank/DDBJ whole genome shotgun (WGS) entry which is preliminary data.</text>
</comment>
<keyword evidence="3" id="KW-0012">Acyltransferase</keyword>
<proteinExistence type="inferred from homology"/>
<protein>
    <submittedName>
        <fullName evidence="3">Acyltransferase</fullName>
    </submittedName>
</protein>
<comment type="similarity">
    <text evidence="1">Belongs to the transferase hexapeptide repeat family.</text>
</comment>
<dbReference type="CDD" id="cd04647">
    <property type="entry name" value="LbH_MAT_like"/>
    <property type="match status" value="1"/>
</dbReference>
<dbReference type="SUPFAM" id="SSF51161">
    <property type="entry name" value="Trimeric LpxA-like enzymes"/>
    <property type="match status" value="1"/>
</dbReference>